<feature type="transmembrane region" description="Helical" evidence="1">
    <location>
        <begin position="26"/>
        <end position="43"/>
    </location>
</feature>
<evidence type="ECO:0000256" key="1">
    <source>
        <dbReference type="SAM" id="Phobius"/>
    </source>
</evidence>
<gene>
    <name evidence="2" type="ORF">kam1_933</name>
</gene>
<sequence length="95" mass="10857">MAPLLFFLPIIYPLSVFLSPRINPKIVASILLILLGIFCYWTGYYDFFNKRAFFDQFFNQYILFTQVLNGAYVGLVPALNAIAINGLSKKTKNPQ</sequence>
<feature type="transmembrane region" description="Helical" evidence="1">
    <location>
        <begin position="63"/>
        <end position="87"/>
    </location>
</feature>
<keyword evidence="1" id="KW-0472">Membrane</keyword>
<dbReference type="AlphaFoldDB" id="A0A516TLQ6"/>
<name>A0A516TLQ6_9BACT</name>
<dbReference type="EMBL" id="CP037899">
    <property type="protein sequence ID" value="QDQ42172.1"/>
    <property type="molecule type" value="Genomic_DNA"/>
</dbReference>
<keyword evidence="1" id="KW-1133">Transmembrane helix</keyword>
<proteinExistence type="predicted"/>
<accession>A0A516TLQ6</accession>
<protein>
    <submittedName>
        <fullName evidence="2">Uncharacterized protein</fullName>
    </submittedName>
</protein>
<dbReference type="KEGG" id="mkc:kam1_933"/>
<evidence type="ECO:0000313" key="2">
    <source>
        <dbReference type="EMBL" id="QDQ42172.1"/>
    </source>
</evidence>
<organism evidence="2 3">
    <name type="scientific">Methylacidiphilum kamchatkense Kam1</name>
    <dbReference type="NCBI Taxonomy" id="1202785"/>
    <lineage>
        <taxon>Bacteria</taxon>
        <taxon>Pseudomonadati</taxon>
        <taxon>Verrucomicrobiota</taxon>
        <taxon>Methylacidiphilae</taxon>
        <taxon>Methylacidiphilales</taxon>
        <taxon>Methylacidiphilaceae</taxon>
        <taxon>Methylacidiphilum (ex Ratnadevi et al. 2023)</taxon>
    </lineage>
</organism>
<evidence type="ECO:0000313" key="3">
    <source>
        <dbReference type="Proteomes" id="UP000315925"/>
    </source>
</evidence>
<reference evidence="3" key="1">
    <citation type="submission" date="2019-03" db="EMBL/GenBank/DDBJ databases">
        <title>Complete genome of Methylacidiphilum kamchatkense Kam1.</title>
        <authorList>
            <person name="Kruse T."/>
            <person name="Murarilal Ratnadevi C."/>
            <person name="Erikstad H.-A."/>
            <person name="Birkeland N.-K."/>
        </authorList>
    </citation>
    <scope>NUCLEOTIDE SEQUENCE [LARGE SCALE GENOMIC DNA]</scope>
    <source>
        <strain evidence="3">kam1</strain>
    </source>
</reference>
<keyword evidence="1" id="KW-0812">Transmembrane</keyword>
<dbReference type="Proteomes" id="UP000315925">
    <property type="component" value="Chromosome"/>
</dbReference>